<evidence type="ECO:0000313" key="3">
    <source>
        <dbReference type="Proteomes" id="UP000693981"/>
    </source>
</evidence>
<evidence type="ECO:0000313" key="2">
    <source>
        <dbReference type="EMBL" id="KAG7398883.1"/>
    </source>
</evidence>
<gene>
    <name evidence="2" type="ORF">PHYBOEH_010207</name>
</gene>
<dbReference type="AlphaFoldDB" id="A0A8T1X4A9"/>
<dbReference type="OrthoDB" id="341259at2759"/>
<feature type="region of interest" description="Disordered" evidence="1">
    <location>
        <begin position="195"/>
        <end position="247"/>
    </location>
</feature>
<comment type="caution">
    <text evidence="2">The sequence shown here is derived from an EMBL/GenBank/DDBJ whole genome shotgun (WGS) entry which is preliminary data.</text>
</comment>
<dbReference type="Proteomes" id="UP000693981">
    <property type="component" value="Unassembled WGS sequence"/>
</dbReference>
<dbReference type="EMBL" id="JAGDFL010000069">
    <property type="protein sequence ID" value="KAG7398883.1"/>
    <property type="molecule type" value="Genomic_DNA"/>
</dbReference>
<reference evidence="2" key="1">
    <citation type="submission" date="2021-02" db="EMBL/GenBank/DDBJ databases">
        <authorList>
            <person name="Palmer J.M."/>
        </authorList>
    </citation>
    <scope>NUCLEOTIDE SEQUENCE</scope>
    <source>
        <strain evidence="2">SCRP23</strain>
    </source>
</reference>
<accession>A0A8T1X4A9</accession>
<sequence>MEGDTTNDSAAAGVYSAGYDANSYADYYYEQQQPSQEGQNYNSYDLPAYEEDESYDCQQQGASRDDGAYAYPYNYEAGIYDLENYETAAEGQNYDYTYIYYPATEGYDASAQQELYAEIPESWSYSPSAEVYLDQVAAEQTASYYYDEEGNLVDGNGGEESPTNVFSQEAYWEADQINDSYGADASTPEVILESFEGTSDADDRGLTDSPLENNAREKHDKFVKKPKTTGKEARTAALSRKKSRKDRIEQRQALLEEEEEKRLMEQLDAADGAKLTAQTRRTKTSTFVGREKAKFQLKIRIAKAVRRNRMPVQIRILTAAAMCPLDWANVRGHTKLLKAIEKVR</sequence>
<organism evidence="2 3">
    <name type="scientific">Phytophthora boehmeriae</name>
    <dbReference type="NCBI Taxonomy" id="109152"/>
    <lineage>
        <taxon>Eukaryota</taxon>
        <taxon>Sar</taxon>
        <taxon>Stramenopiles</taxon>
        <taxon>Oomycota</taxon>
        <taxon>Peronosporomycetes</taxon>
        <taxon>Peronosporales</taxon>
        <taxon>Peronosporaceae</taxon>
        <taxon>Phytophthora</taxon>
    </lineage>
</organism>
<keyword evidence="3" id="KW-1185">Reference proteome</keyword>
<name>A0A8T1X4A9_9STRA</name>
<evidence type="ECO:0000256" key="1">
    <source>
        <dbReference type="SAM" id="MobiDB-lite"/>
    </source>
</evidence>
<protein>
    <submittedName>
        <fullName evidence="2">Uncharacterized protein</fullName>
    </submittedName>
</protein>
<proteinExistence type="predicted"/>